<dbReference type="SMART" id="SM00727">
    <property type="entry name" value="STI1"/>
    <property type="match status" value="3"/>
</dbReference>
<evidence type="ECO:0000313" key="6">
    <source>
        <dbReference type="WBParaSite" id="Minc3s00366g11083"/>
    </source>
</evidence>
<organism evidence="5 6">
    <name type="scientific">Meloidogyne incognita</name>
    <name type="common">Southern root-knot nematode worm</name>
    <name type="synonym">Oxyuris incognita</name>
    <dbReference type="NCBI Taxonomy" id="6306"/>
    <lineage>
        <taxon>Eukaryota</taxon>
        <taxon>Metazoa</taxon>
        <taxon>Ecdysozoa</taxon>
        <taxon>Nematoda</taxon>
        <taxon>Chromadorea</taxon>
        <taxon>Rhabditida</taxon>
        <taxon>Tylenchina</taxon>
        <taxon>Tylenchomorpha</taxon>
        <taxon>Tylenchoidea</taxon>
        <taxon>Meloidogynidae</taxon>
        <taxon>Meloidogyninae</taxon>
        <taxon>Meloidogyne</taxon>
        <taxon>Meloidogyne incognita group</taxon>
    </lineage>
</organism>
<dbReference type="InterPro" id="IPR015496">
    <property type="entry name" value="Ubiquilin"/>
</dbReference>
<sequence length="559" mass="59588">MTDSASEDETVQLIELKVKTIKETYQLSVRENTNIEKLKIQLSEKINQPTEKICLIFSGKILKDHETLKEHKIVDGMVIHMVIKNPPTTSSRESTPSSASSTLTGSQTTATTGAPGSAPAGPFGGIGAILNNPMVRDMMNSPLVENLLSNPNMTDMVRNLLADNPQFQQIIQNNPDLGHILNDPRIIQQTLEMVQNPNMFNELMRNHDQAIRNIQGIPGGEAALHRMYQEVQEPLMNSVLGDAGTGQYAANNTQAQNGSQNVSSRSQHAGVENAEALPNPWSRVVNLPSQQNAEGTASAGAAAGAAGSPFAMMNTPGMQSLMRQVLSNSSTVESLLSSANMQQFGQMIGNPAMAEQMRSLMTNANPQLFQAMANPRVFTAMTQMHQAMQVLNEECPQLFSSMLGGDMFRNLGGILGSVNQQNQPPTSEASAATGVQQGTNSTSPQGPAVQPTANATSQNPAMPAGFAELLGSIALMNVGNMQNAGNTGAADRQPPEERYRPQLEQLTAMGFIDQQANVQALLASFGDINMAIERLLAGGLSPGGGDTPNANGGNVERTD</sequence>
<dbReference type="GO" id="GO:0006511">
    <property type="term" value="P:ubiquitin-dependent protein catabolic process"/>
    <property type="evidence" value="ECO:0007669"/>
    <property type="project" value="TreeGrafter"/>
</dbReference>
<feature type="compositionally biased region" description="Polar residues" evidence="2">
    <location>
        <begin position="248"/>
        <end position="267"/>
    </location>
</feature>
<dbReference type="SMART" id="SM00165">
    <property type="entry name" value="UBA"/>
    <property type="match status" value="1"/>
</dbReference>
<dbReference type="PROSITE" id="PS50053">
    <property type="entry name" value="UBIQUITIN_2"/>
    <property type="match status" value="1"/>
</dbReference>
<dbReference type="InterPro" id="IPR009060">
    <property type="entry name" value="UBA-like_sf"/>
</dbReference>
<evidence type="ECO:0000256" key="2">
    <source>
        <dbReference type="SAM" id="MobiDB-lite"/>
    </source>
</evidence>
<feature type="region of interest" description="Disordered" evidence="2">
    <location>
        <begin position="538"/>
        <end position="559"/>
    </location>
</feature>
<dbReference type="CDD" id="cd14399">
    <property type="entry name" value="UBA_PLICs"/>
    <property type="match status" value="1"/>
</dbReference>
<feature type="compositionally biased region" description="Low complexity" evidence="2">
    <location>
        <begin position="86"/>
        <end position="121"/>
    </location>
</feature>
<dbReference type="SUPFAM" id="SSF46934">
    <property type="entry name" value="UBA-like"/>
    <property type="match status" value="1"/>
</dbReference>
<name>A0A914LA37_MELIC</name>
<proteinExistence type="predicted"/>
<evidence type="ECO:0000256" key="1">
    <source>
        <dbReference type="ARBA" id="ARBA00071717"/>
    </source>
</evidence>
<dbReference type="Proteomes" id="UP000887563">
    <property type="component" value="Unplaced"/>
</dbReference>
<dbReference type="InterPro" id="IPR015940">
    <property type="entry name" value="UBA"/>
</dbReference>
<dbReference type="Gene3D" id="1.10.8.10">
    <property type="entry name" value="DNA helicase RuvA subunit, C-terminal domain"/>
    <property type="match status" value="1"/>
</dbReference>
<dbReference type="InterPro" id="IPR029071">
    <property type="entry name" value="Ubiquitin-like_domsf"/>
</dbReference>
<dbReference type="PROSITE" id="PS50030">
    <property type="entry name" value="UBA"/>
    <property type="match status" value="1"/>
</dbReference>
<dbReference type="FunFam" id="1.10.8.10:FF:000079">
    <property type="entry name" value="Ubiquitin family protein"/>
    <property type="match status" value="1"/>
</dbReference>
<dbReference type="PANTHER" id="PTHR10677:SF3">
    <property type="entry name" value="FI07626P-RELATED"/>
    <property type="match status" value="1"/>
</dbReference>
<dbReference type="Pfam" id="PF00627">
    <property type="entry name" value="UBA"/>
    <property type="match status" value="1"/>
</dbReference>
<dbReference type="FunFam" id="1.10.260.100:FF:000001">
    <property type="entry name" value="Ubiquilin 1"/>
    <property type="match status" value="1"/>
</dbReference>
<dbReference type="AlphaFoldDB" id="A0A914LA37"/>
<feature type="region of interest" description="Disordered" evidence="2">
    <location>
        <begin position="86"/>
        <end position="122"/>
    </location>
</feature>
<evidence type="ECO:0000259" key="3">
    <source>
        <dbReference type="PROSITE" id="PS50030"/>
    </source>
</evidence>
<dbReference type="SMART" id="SM00213">
    <property type="entry name" value="UBQ"/>
    <property type="match status" value="1"/>
</dbReference>
<feature type="domain" description="Ubiquitin-like" evidence="4">
    <location>
        <begin position="14"/>
        <end position="84"/>
    </location>
</feature>
<feature type="region of interest" description="Disordered" evidence="2">
    <location>
        <begin position="415"/>
        <end position="461"/>
    </location>
</feature>
<dbReference type="WBParaSite" id="Minc3s00366g11083">
    <property type="protein sequence ID" value="Minc3s00366g11083"/>
    <property type="gene ID" value="Minc3s00366g11083"/>
</dbReference>
<dbReference type="SUPFAM" id="SSF54236">
    <property type="entry name" value="Ubiquitin-like"/>
    <property type="match status" value="1"/>
</dbReference>
<accession>A0A914LA37</accession>
<dbReference type="Gene3D" id="1.10.260.100">
    <property type="match status" value="1"/>
</dbReference>
<dbReference type="Pfam" id="PF23195">
    <property type="entry name" value="UBQLN1"/>
    <property type="match status" value="1"/>
</dbReference>
<dbReference type="Pfam" id="PF00240">
    <property type="entry name" value="ubiquitin"/>
    <property type="match status" value="1"/>
</dbReference>
<evidence type="ECO:0000313" key="5">
    <source>
        <dbReference type="Proteomes" id="UP000887563"/>
    </source>
</evidence>
<reference evidence="6" key="1">
    <citation type="submission" date="2022-11" db="UniProtKB">
        <authorList>
            <consortium name="WormBaseParasite"/>
        </authorList>
    </citation>
    <scope>IDENTIFICATION</scope>
</reference>
<protein>
    <recommendedName>
        <fullName evidence="1">Ubiquilin</fullName>
    </recommendedName>
</protein>
<dbReference type="PANTHER" id="PTHR10677">
    <property type="entry name" value="UBIQUILIN"/>
    <property type="match status" value="1"/>
</dbReference>
<evidence type="ECO:0000259" key="4">
    <source>
        <dbReference type="PROSITE" id="PS50053"/>
    </source>
</evidence>
<dbReference type="Gene3D" id="3.10.20.90">
    <property type="entry name" value="Phosphatidylinositol 3-kinase Catalytic Subunit, Chain A, domain 1"/>
    <property type="match status" value="1"/>
</dbReference>
<dbReference type="InterPro" id="IPR000626">
    <property type="entry name" value="Ubiquitin-like_dom"/>
</dbReference>
<keyword evidence="5" id="KW-1185">Reference proteome</keyword>
<feature type="compositionally biased region" description="Polar residues" evidence="2">
    <location>
        <begin position="417"/>
        <end position="460"/>
    </location>
</feature>
<dbReference type="InterPro" id="IPR006636">
    <property type="entry name" value="STI1_HS-bd"/>
</dbReference>
<feature type="domain" description="UBA" evidence="3">
    <location>
        <begin position="494"/>
        <end position="538"/>
    </location>
</feature>
<dbReference type="GO" id="GO:0031593">
    <property type="term" value="F:polyubiquitin modification-dependent protein binding"/>
    <property type="evidence" value="ECO:0007669"/>
    <property type="project" value="TreeGrafter"/>
</dbReference>
<feature type="region of interest" description="Disordered" evidence="2">
    <location>
        <begin position="248"/>
        <end position="271"/>
    </location>
</feature>
<dbReference type="GO" id="GO:0005829">
    <property type="term" value="C:cytosol"/>
    <property type="evidence" value="ECO:0007669"/>
    <property type="project" value="TreeGrafter"/>
</dbReference>